<evidence type="ECO:0000256" key="1">
    <source>
        <dbReference type="SAM" id="MobiDB-lite"/>
    </source>
</evidence>
<dbReference type="RefSeq" id="WP_146503001.1">
    <property type="nucleotide sequence ID" value="NZ_SJPG01000001.1"/>
</dbReference>
<dbReference type="OrthoDB" id="9829598at2"/>
<dbReference type="AlphaFoldDB" id="A0A5C5XFM9"/>
<keyword evidence="3" id="KW-1185">Reference proteome</keyword>
<dbReference type="Proteomes" id="UP000316095">
    <property type="component" value="Unassembled WGS sequence"/>
</dbReference>
<name>A0A5C5XFM9_9PLAN</name>
<accession>A0A5C5XFM9</accession>
<dbReference type="EMBL" id="SJPG01000001">
    <property type="protein sequence ID" value="TWT60955.1"/>
    <property type="molecule type" value="Genomic_DNA"/>
</dbReference>
<feature type="region of interest" description="Disordered" evidence="1">
    <location>
        <begin position="1"/>
        <end position="31"/>
    </location>
</feature>
<evidence type="ECO:0000313" key="3">
    <source>
        <dbReference type="Proteomes" id="UP000316095"/>
    </source>
</evidence>
<reference evidence="2 3" key="1">
    <citation type="submission" date="2019-02" db="EMBL/GenBank/DDBJ databases">
        <title>Deep-cultivation of Planctomycetes and their phenomic and genomic characterization uncovers novel biology.</title>
        <authorList>
            <person name="Wiegand S."/>
            <person name="Jogler M."/>
            <person name="Boedeker C."/>
            <person name="Pinto D."/>
            <person name="Vollmers J."/>
            <person name="Rivas-Marin E."/>
            <person name="Kohn T."/>
            <person name="Peeters S.H."/>
            <person name="Heuer A."/>
            <person name="Rast P."/>
            <person name="Oberbeckmann S."/>
            <person name="Bunk B."/>
            <person name="Jeske O."/>
            <person name="Meyerdierks A."/>
            <person name="Storesund J.E."/>
            <person name="Kallscheuer N."/>
            <person name="Luecker S."/>
            <person name="Lage O.M."/>
            <person name="Pohl T."/>
            <person name="Merkel B.J."/>
            <person name="Hornburger P."/>
            <person name="Mueller R.-W."/>
            <person name="Bruemmer F."/>
            <person name="Labrenz M."/>
            <person name="Spormann A.M."/>
            <person name="Op Den Camp H."/>
            <person name="Overmann J."/>
            <person name="Amann R."/>
            <person name="Jetten M.S.M."/>
            <person name="Mascher T."/>
            <person name="Medema M.H."/>
            <person name="Devos D.P."/>
            <person name="Kaster A.-K."/>
            <person name="Ovreas L."/>
            <person name="Rohde M."/>
            <person name="Galperin M.Y."/>
            <person name="Jogler C."/>
        </authorList>
    </citation>
    <scope>NUCLEOTIDE SEQUENCE [LARGE SCALE GENOMIC DNA]</scope>
    <source>
        <strain evidence="2 3">Pan54</strain>
    </source>
</reference>
<sequence length="268" mass="30730">MTEPDELPEHPINERLAEGIGDGPTRESESQQDLFLKWIREQARKKLESGDRNREIISVRVDDSFKIFINDVYFSPTVRPIESRESWAVLGRRYGNVNQTTVKRWVTGTDPQLSHISIAFAAEDAFFPRGHHVAINAYAFAFLVARSSIGTAVEVAAESISEELSTLLEDWADEAKETDGPIPVFAFDQNACEEALILYLVMRTPAWWKAIRTGQRKYEEQAADYIQHVARDLFPTVSEWDAERVKALIEKHSESWTIMEEVLPYEWL</sequence>
<gene>
    <name evidence="2" type="ORF">Pan54_16870</name>
</gene>
<comment type="caution">
    <text evidence="2">The sequence shown here is derived from an EMBL/GenBank/DDBJ whole genome shotgun (WGS) entry which is preliminary data.</text>
</comment>
<proteinExistence type="predicted"/>
<organism evidence="2 3">
    <name type="scientific">Rubinisphaera italica</name>
    <dbReference type="NCBI Taxonomy" id="2527969"/>
    <lineage>
        <taxon>Bacteria</taxon>
        <taxon>Pseudomonadati</taxon>
        <taxon>Planctomycetota</taxon>
        <taxon>Planctomycetia</taxon>
        <taxon>Planctomycetales</taxon>
        <taxon>Planctomycetaceae</taxon>
        <taxon>Rubinisphaera</taxon>
    </lineage>
</organism>
<feature type="compositionally biased region" description="Basic and acidic residues" evidence="1">
    <location>
        <begin position="7"/>
        <end position="17"/>
    </location>
</feature>
<protein>
    <submittedName>
        <fullName evidence="2">Uncharacterized protein</fullName>
    </submittedName>
</protein>
<evidence type="ECO:0000313" key="2">
    <source>
        <dbReference type="EMBL" id="TWT60955.1"/>
    </source>
</evidence>